<gene>
    <name evidence="1" type="ORF">QQX98_007466</name>
</gene>
<comment type="caution">
    <text evidence="1">The sequence shown here is derived from an EMBL/GenBank/DDBJ whole genome shotgun (WGS) entry which is preliminary data.</text>
</comment>
<evidence type="ECO:0000313" key="1">
    <source>
        <dbReference type="EMBL" id="KAK7413684.1"/>
    </source>
</evidence>
<accession>A0ABR1GXX9</accession>
<sequence>MAIPPRFLSASSGDKDFLQLLDQDEVDLLRRGGLIDTNRFNKRWSSEIFLLANSEAKTFKGEIAENALEALGQFTSLMVSLVAALDASRLPKVVKAVVRSTLLEVLGPAEYREDVVASQYIQRINAWRSSATVRGISAEARRIRRSLINTDAIVPGLMPNGDIPHMVKFLVRLITDRSEQHITPSSDVAGVGWCLSQLGVDVLGVRGLGFELPSAPIQLEYLPDATWLTSSPRQSPLARVLERRGCTTVNLDFPHESLSKFPVDAETANRSRAAWIEGQKAAKHVACRPLVPGRELREENNDFEYVIYDAGSETGRVATEIHDLVSSLGFAVNNEICKALERTMRHEAPSVLDWLHGQTMEGPQTSSSIQSPDMKDFVKVNAFTVFQAFFMGYYYGIFLNLVDTSMLGLRVVDGSWGFRNAAFFCKMSAFYLVKSRLKEPGLRCLPRENMIEILSALLLGSDMTASTFEKPVYSRNSWCLGFVDKRALLASSLLQPCVTLCDIGRFVLIDADVSGIPVGIDGLVRPGVPDSLKHDGIDGQPTVPKLLGLSEGDGQDLGSSSADATFHIEADWDDDPSTMLLCVRYRGRRIQTINPATADANFLKSLVRPAQGLDKNSASSGQLGQRWTISDFFTREPERGTRNEPTELFMAVSRMPRLRYFITEAYSAFASVTVLVDSLEAAKGALSHARQFRVSRVDVILDGRGREAECGLDDWYPEEIDERMRQLKLNARFDSGESATRHALVSVRT</sequence>
<dbReference type="EMBL" id="JAZAVJ010000122">
    <property type="protein sequence ID" value="KAK7413684.1"/>
    <property type="molecule type" value="Genomic_DNA"/>
</dbReference>
<protein>
    <submittedName>
        <fullName evidence="1">Uncharacterized protein</fullName>
    </submittedName>
</protein>
<evidence type="ECO:0000313" key="2">
    <source>
        <dbReference type="Proteomes" id="UP001498476"/>
    </source>
</evidence>
<dbReference type="Proteomes" id="UP001498476">
    <property type="component" value="Unassembled WGS sequence"/>
</dbReference>
<keyword evidence="2" id="KW-1185">Reference proteome</keyword>
<organism evidence="1 2">
    <name type="scientific">Neonectria punicea</name>
    <dbReference type="NCBI Taxonomy" id="979145"/>
    <lineage>
        <taxon>Eukaryota</taxon>
        <taxon>Fungi</taxon>
        <taxon>Dikarya</taxon>
        <taxon>Ascomycota</taxon>
        <taxon>Pezizomycotina</taxon>
        <taxon>Sordariomycetes</taxon>
        <taxon>Hypocreomycetidae</taxon>
        <taxon>Hypocreales</taxon>
        <taxon>Nectriaceae</taxon>
        <taxon>Neonectria</taxon>
    </lineage>
</organism>
<name>A0ABR1GXX9_9HYPO</name>
<reference evidence="1 2" key="1">
    <citation type="journal article" date="2025" name="Microbiol. Resour. Announc.">
        <title>Draft genome sequences for Neonectria magnoliae and Neonectria punicea, canker pathogens of Liriodendron tulipifera and Acer saccharum in West Virginia.</title>
        <authorList>
            <person name="Petronek H.M."/>
            <person name="Kasson M.T."/>
            <person name="Metheny A.M."/>
            <person name="Stauder C.M."/>
            <person name="Lovett B."/>
            <person name="Lynch S.C."/>
            <person name="Garnas J.R."/>
            <person name="Kasson L.R."/>
            <person name="Stajich J.E."/>
        </authorList>
    </citation>
    <scope>NUCLEOTIDE SEQUENCE [LARGE SCALE GENOMIC DNA]</scope>
    <source>
        <strain evidence="1 2">NRRL 64653</strain>
    </source>
</reference>
<proteinExistence type="predicted"/>